<dbReference type="EMBL" id="JACJLL010000066">
    <property type="protein sequence ID" value="MBM6819855.1"/>
    <property type="molecule type" value="Genomic_DNA"/>
</dbReference>
<dbReference type="RefSeq" id="WP_204572385.1">
    <property type="nucleotide sequence ID" value="NZ_JACJLL010000066.1"/>
</dbReference>
<dbReference type="Proteomes" id="UP000767334">
    <property type="component" value="Unassembled WGS sequence"/>
</dbReference>
<name>A0ABS2FH03_9CLOT</name>
<dbReference type="PROSITE" id="PS01124">
    <property type="entry name" value="HTH_ARAC_FAMILY_2"/>
    <property type="match status" value="1"/>
</dbReference>
<proteinExistence type="predicted"/>
<evidence type="ECO:0000256" key="1">
    <source>
        <dbReference type="ARBA" id="ARBA00023015"/>
    </source>
</evidence>
<dbReference type="Pfam" id="PF12833">
    <property type="entry name" value="HTH_18"/>
    <property type="match status" value="1"/>
</dbReference>
<dbReference type="Gene3D" id="1.10.10.60">
    <property type="entry name" value="Homeodomain-like"/>
    <property type="match status" value="2"/>
</dbReference>
<dbReference type="PANTHER" id="PTHR43280">
    <property type="entry name" value="ARAC-FAMILY TRANSCRIPTIONAL REGULATOR"/>
    <property type="match status" value="1"/>
</dbReference>
<sequence length="223" mass="26152">MEKNILNHLHICSLVYCGNTNLALKLFDKNLKYLIDTTGFEHCDIFISSLNFSIYNYILVKGGISLHKCCFKNTKEDFDRYNLSSLLLTGHKIINSYSYCKDYLGEKYPHPEIRKAIYYIHKHIDENISLNDICSIVNMNKTYFCRVFKNYTNCTFSEYVNLRKITAAKHLLLDPQFSLVEVSLCCGFNNYSYFCRLFKKVIGITPLEYKNMKNKTKILDIKN</sequence>
<accession>A0ABS2FH03</accession>
<dbReference type="InterPro" id="IPR020449">
    <property type="entry name" value="Tscrpt_reg_AraC-type_HTH"/>
</dbReference>
<keyword evidence="6" id="KW-1185">Reference proteome</keyword>
<evidence type="ECO:0000259" key="4">
    <source>
        <dbReference type="PROSITE" id="PS01124"/>
    </source>
</evidence>
<dbReference type="PROSITE" id="PS00041">
    <property type="entry name" value="HTH_ARAC_FAMILY_1"/>
    <property type="match status" value="1"/>
</dbReference>
<organism evidence="5 6">
    <name type="scientific">Clostridium saudiense</name>
    <dbReference type="NCBI Taxonomy" id="1414720"/>
    <lineage>
        <taxon>Bacteria</taxon>
        <taxon>Bacillati</taxon>
        <taxon>Bacillota</taxon>
        <taxon>Clostridia</taxon>
        <taxon>Eubacteriales</taxon>
        <taxon>Clostridiaceae</taxon>
        <taxon>Clostridium</taxon>
    </lineage>
</organism>
<dbReference type="InterPro" id="IPR018062">
    <property type="entry name" value="HTH_AraC-typ_CS"/>
</dbReference>
<feature type="domain" description="HTH araC/xylS-type" evidence="4">
    <location>
        <begin position="114"/>
        <end position="212"/>
    </location>
</feature>
<dbReference type="PANTHER" id="PTHR43280:SF2">
    <property type="entry name" value="HTH-TYPE TRANSCRIPTIONAL REGULATOR EXSA"/>
    <property type="match status" value="1"/>
</dbReference>
<evidence type="ECO:0000256" key="2">
    <source>
        <dbReference type="ARBA" id="ARBA00023125"/>
    </source>
</evidence>
<dbReference type="InterPro" id="IPR018060">
    <property type="entry name" value="HTH_AraC"/>
</dbReference>
<comment type="caution">
    <text evidence="5">The sequence shown here is derived from an EMBL/GenBank/DDBJ whole genome shotgun (WGS) entry which is preliminary data.</text>
</comment>
<dbReference type="SMART" id="SM00342">
    <property type="entry name" value="HTH_ARAC"/>
    <property type="match status" value="1"/>
</dbReference>
<keyword evidence="3" id="KW-0804">Transcription</keyword>
<keyword evidence="2" id="KW-0238">DNA-binding</keyword>
<evidence type="ECO:0000313" key="6">
    <source>
        <dbReference type="Proteomes" id="UP000767334"/>
    </source>
</evidence>
<evidence type="ECO:0000256" key="3">
    <source>
        <dbReference type="ARBA" id="ARBA00023163"/>
    </source>
</evidence>
<reference evidence="5 6" key="1">
    <citation type="journal article" date="2021" name="Sci. Rep.">
        <title>The distribution of antibiotic resistance genes in chicken gut microbiota commensals.</title>
        <authorList>
            <person name="Juricova H."/>
            <person name="Matiasovicova J."/>
            <person name="Kubasova T."/>
            <person name="Cejkova D."/>
            <person name="Rychlik I."/>
        </authorList>
    </citation>
    <scope>NUCLEOTIDE SEQUENCE [LARGE SCALE GENOMIC DNA]</scope>
    <source>
        <strain evidence="5 6">An435</strain>
    </source>
</reference>
<protein>
    <submittedName>
        <fullName evidence="5">Helix-turn-helix transcriptional regulator</fullName>
    </submittedName>
</protein>
<dbReference type="SUPFAM" id="SSF46689">
    <property type="entry name" value="Homeodomain-like"/>
    <property type="match status" value="2"/>
</dbReference>
<evidence type="ECO:0000313" key="5">
    <source>
        <dbReference type="EMBL" id="MBM6819855.1"/>
    </source>
</evidence>
<dbReference type="InterPro" id="IPR009057">
    <property type="entry name" value="Homeodomain-like_sf"/>
</dbReference>
<keyword evidence="1" id="KW-0805">Transcription regulation</keyword>
<gene>
    <name evidence="5" type="ORF">H6A19_10995</name>
</gene>
<dbReference type="PRINTS" id="PR00032">
    <property type="entry name" value="HTHARAC"/>
</dbReference>